<evidence type="ECO:0000313" key="2">
    <source>
        <dbReference type="Proteomes" id="UP000034103"/>
    </source>
</evidence>
<dbReference type="EMBL" id="CP011304">
    <property type="protein sequence ID" value="AKE62904.1"/>
    <property type="molecule type" value="Genomic_DNA"/>
</dbReference>
<organism evidence="1 2">
    <name type="scientific">Microcystis aeruginosa NIES-2549</name>
    <dbReference type="NCBI Taxonomy" id="1641812"/>
    <lineage>
        <taxon>Bacteria</taxon>
        <taxon>Bacillati</taxon>
        <taxon>Cyanobacteriota</taxon>
        <taxon>Cyanophyceae</taxon>
        <taxon>Oscillatoriophycideae</taxon>
        <taxon>Chroococcales</taxon>
        <taxon>Microcystaceae</taxon>
        <taxon>Microcystis</taxon>
    </lineage>
</organism>
<name>A0A0F6U1Q4_MICAE</name>
<sequence length="120" mass="14167">MIVMAIRIKLWADYGSYPLWGVDEIDNITPEELPLSKETIQRLNPWQDTYDKTLNQDYPPLSDFPNQQAEMDFKQEGISLWKQLCLELAPDYEVFYQNEGQLFRHPKEITKKSTVQKITV</sequence>
<dbReference type="PATRIC" id="fig|1641812.3.peg.564"/>
<gene>
    <name evidence="1" type="ORF">MYAER_0544</name>
</gene>
<protein>
    <submittedName>
        <fullName evidence="1">Uncharacterized protein</fullName>
    </submittedName>
</protein>
<evidence type="ECO:0000313" key="1">
    <source>
        <dbReference type="EMBL" id="AKE62904.1"/>
    </source>
</evidence>
<reference evidence="1 2" key="1">
    <citation type="journal article" date="2015" name="Genome Announc.">
        <title>Complete Genome Sequence of Microcystis aeruginosa NIES-2549, a Bloom-Forming Cyanobacterium from Lake Kasumigaura, Japan.</title>
        <authorList>
            <person name="Yamaguchi H."/>
            <person name="Suzuki S."/>
            <person name="Tanabe Y."/>
            <person name="Osana Y."/>
            <person name="Shimura Y."/>
            <person name="Ishida K."/>
            <person name="Kawachi M."/>
        </authorList>
    </citation>
    <scope>NUCLEOTIDE SEQUENCE [LARGE SCALE GENOMIC DNA]</scope>
    <source>
        <strain evidence="1 2">NIES-2549</strain>
    </source>
</reference>
<proteinExistence type="predicted"/>
<dbReference type="HOGENOM" id="CLU_142211_0_0_3"/>
<accession>A0A0F6U1Q4</accession>
<dbReference type="Proteomes" id="UP000034103">
    <property type="component" value="Chromosome"/>
</dbReference>
<dbReference type="AlphaFoldDB" id="A0A0F6U1Q4"/>